<comment type="caution">
    <text evidence="1">The sequence shown here is derived from an EMBL/GenBank/DDBJ whole genome shotgun (WGS) entry which is preliminary data.</text>
</comment>
<accession>A0ABS2PAQ3</accession>
<sequence>MTENVMLIFPHPDDETFSAAGTVQHYKRTKDAYVSAVSLTLGEMGRNFGMPPIANRETLPHIRKKELEDALSIMGVDQFIHLGYRDKTLEFELTSTVANHLLNVIVEHQPTTVITFYPGHSIHPDHDATGEAVVEAIKMMDHSKRPTLLTKAITADAEQHIGEPDVVFDISPYLEMKKEAIRAHRSQALEVDAITKQKLKEGATDPEAWIRYETFWTYKQSEEV</sequence>
<name>A0ABS2PAQ3_9BACL</name>
<dbReference type="RefSeq" id="WP_204696653.1">
    <property type="nucleotide sequence ID" value="NZ_JAFBEC010000003.1"/>
</dbReference>
<organism evidence="1 2">
    <name type="scientific">Geomicrobium sediminis</name>
    <dbReference type="NCBI Taxonomy" id="1347788"/>
    <lineage>
        <taxon>Bacteria</taxon>
        <taxon>Bacillati</taxon>
        <taxon>Bacillota</taxon>
        <taxon>Bacilli</taxon>
        <taxon>Bacillales</taxon>
        <taxon>Geomicrobium</taxon>
    </lineage>
</organism>
<dbReference type="InterPro" id="IPR024078">
    <property type="entry name" value="LmbE-like_dom_sf"/>
</dbReference>
<protein>
    <submittedName>
        <fullName evidence="1">Bacillithiol biosynthesis deacetylase BshB2</fullName>
    </submittedName>
</protein>
<dbReference type="PANTHER" id="PTHR12993">
    <property type="entry name" value="N-ACETYLGLUCOSAMINYL-PHOSPHATIDYLINOSITOL DE-N-ACETYLASE-RELATED"/>
    <property type="match status" value="1"/>
</dbReference>
<reference evidence="1 2" key="1">
    <citation type="submission" date="2021-01" db="EMBL/GenBank/DDBJ databases">
        <title>Genomic Encyclopedia of Type Strains, Phase IV (KMG-IV): sequencing the most valuable type-strain genomes for metagenomic binning, comparative biology and taxonomic classification.</title>
        <authorList>
            <person name="Goeker M."/>
        </authorList>
    </citation>
    <scope>NUCLEOTIDE SEQUENCE [LARGE SCALE GENOMIC DNA]</scope>
    <source>
        <strain evidence="1 2">DSM 25540</strain>
    </source>
</reference>
<gene>
    <name evidence="1" type="ORF">JOD17_001534</name>
</gene>
<proteinExistence type="predicted"/>
<dbReference type="EMBL" id="JAFBEC010000003">
    <property type="protein sequence ID" value="MBM7632441.1"/>
    <property type="molecule type" value="Genomic_DNA"/>
</dbReference>
<evidence type="ECO:0000313" key="1">
    <source>
        <dbReference type="EMBL" id="MBM7632441.1"/>
    </source>
</evidence>
<dbReference type="PANTHER" id="PTHR12993:SF27">
    <property type="entry name" value="N-ACETYL-ALPHA-D-GLUCOSAMINYL L-MALATE DEACETYLASE 2-RELATED"/>
    <property type="match status" value="1"/>
</dbReference>
<evidence type="ECO:0000313" key="2">
    <source>
        <dbReference type="Proteomes" id="UP000741863"/>
    </source>
</evidence>
<dbReference type="Proteomes" id="UP000741863">
    <property type="component" value="Unassembled WGS sequence"/>
</dbReference>
<dbReference type="InterPro" id="IPR023841">
    <property type="entry name" value="BshB2"/>
</dbReference>
<dbReference type="SUPFAM" id="SSF102588">
    <property type="entry name" value="LmbE-like"/>
    <property type="match status" value="1"/>
</dbReference>
<dbReference type="NCBIfam" id="TIGR04000">
    <property type="entry name" value="thiol_BshB2"/>
    <property type="match status" value="1"/>
</dbReference>
<dbReference type="Pfam" id="PF02585">
    <property type="entry name" value="PIG-L"/>
    <property type="match status" value="1"/>
</dbReference>
<dbReference type="InterPro" id="IPR003737">
    <property type="entry name" value="GlcNAc_PI_deacetylase-related"/>
</dbReference>
<keyword evidence="2" id="KW-1185">Reference proteome</keyword>
<dbReference type="Gene3D" id="3.40.50.10320">
    <property type="entry name" value="LmbE-like"/>
    <property type="match status" value="1"/>
</dbReference>